<dbReference type="PANTHER" id="PTHR35004">
    <property type="entry name" value="TRANSPOSASE RV3428C-RELATED"/>
    <property type="match status" value="1"/>
</dbReference>
<dbReference type="PROSITE" id="PS50994">
    <property type="entry name" value="INTEGRASE"/>
    <property type="match status" value="1"/>
</dbReference>
<proteinExistence type="predicted"/>
<dbReference type="Pfam" id="PF13683">
    <property type="entry name" value="rve_3"/>
    <property type="match status" value="1"/>
</dbReference>
<feature type="region of interest" description="Disordered" evidence="1">
    <location>
        <begin position="158"/>
        <end position="189"/>
    </location>
</feature>
<dbReference type="InterPro" id="IPR012337">
    <property type="entry name" value="RNaseH-like_sf"/>
</dbReference>
<dbReference type="GO" id="GO:0043565">
    <property type="term" value="F:sequence-specific DNA binding"/>
    <property type="evidence" value="ECO:0007669"/>
    <property type="project" value="InterPro"/>
</dbReference>
<feature type="domain" description="Integrase catalytic" evidence="2">
    <location>
        <begin position="137"/>
        <end position="335"/>
    </location>
</feature>
<gene>
    <name evidence="3" type="ORF">DWB68_15785</name>
</gene>
<dbReference type="InterPro" id="IPR036397">
    <property type="entry name" value="RNaseH_sf"/>
</dbReference>
<reference evidence="3 4" key="1">
    <citation type="submission" date="2018-07" db="EMBL/GenBank/DDBJ databases">
        <title>Arthrobacter sp. nov., isolated from raw cow's milk with high bacterial count.</title>
        <authorList>
            <person name="Hahne J."/>
            <person name="Isele D."/>
            <person name="Lipski A."/>
        </authorList>
    </citation>
    <scope>NUCLEOTIDE SEQUENCE [LARGE SCALE GENOMIC DNA]</scope>
    <source>
        <strain evidence="3 4">JZ R-35</strain>
    </source>
</reference>
<dbReference type="AlphaFoldDB" id="A0A399J5V5"/>
<evidence type="ECO:0000256" key="1">
    <source>
        <dbReference type="SAM" id="MobiDB-lite"/>
    </source>
</evidence>
<name>A0A399J5V5_9MICC</name>
<dbReference type="InterPro" id="IPR047656">
    <property type="entry name" value="IS481-like_transpos"/>
</dbReference>
<dbReference type="InterPro" id="IPR010921">
    <property type="entry name" value="Trp_repressor/repl_initiator"/>
</dbReference>
<feature type="region of interest" description="Disordered" evidence="1">
    <location>
        <begin position="45"/>
        <end position="74"/>
    </location>
</feature>
<feature type="region of interest" description="Disordered" evidence="1">
    <location>
        <begin position="317"/>
        <end position="338"/>
    </location>
</feature>
<evidence type="ECO:0000313" key="4">
    <source>
        <dbReference type="Proteomes" id="UP000265419"/>
    </source>
</evidence>
<comment type="caution">
    <text evidence="3">The sequence shown here is derived from an EMBL/GenBank/DDBJ whole genome shotgun (WGS) entry which is preliminary data.</text>
</comment>
<dbReference type="Gene3D" id="3.30.420.10">
    <property type="entry name" value="Ribonuclease H-like superfamily/Ribonuclease H"/>
    <property type="match status" value="1"/>
</dbReference>
<dbReference type="SUPFAM" id="SSF48295">
    <property type="entry name" value="TrpR-like"/>
    <property type="match status" value="1"/>
</dbReference>
<sequence>MPHANALLTPRGRLLLARCVVEQGWPLRRAADRFNVSVTTTKRWSDRYRQHGPEAMEDRSSRPRTCPHRTERRRERRAIGLRVSRRWGPARIAYHLGMNPATVHRILSRYHCLRLAWTDPATGAPLRSQRRTIIRYEHAAPGDLVHVDIKKLGRIPDGGGHKVLGRAAGGRNSSAHRDPSRPRKQHGRPNLGYAYLHHAVDDHARYTYSEILNDEKKETATAFMERALDHFEQLGIETKRVMTDNGSCYRSKMFNELLTRRGIKHKYTRPYRPQTNGKVERFNRTLQEEWAYARPYQSESERAAAFPGFLHHYNHHRGHTSLKGSTPASRVPNLAGQY</sequence>
<dbReference type="GO" id="GO:0015074">
    <property type="term" value="P:DNA integration"/>
    <property type="evidence" value="ECO:0007669"/>
    <property type="project" value="InterPro"/>
</dbReference>
<dbReference type="RefSeq" id="WP_119426060.1">
    <property type="nucleotide sequence ID" value="NZ_QQXK01000074.1"/>
</dbReference>
<dbReference type="Proteomes" id="UP000265419">
    <property type="component" value="Unassembled WGS sequence"/>
</dbReference>
<dbReference type="NCBIfam" id="NF033577">
    <property type="entry name" value="transpos_IS481"/>
    <property type="match status" value="1"/>
</dbReference>
<feature type="non-terminal residue" evidence="3">
    <location>
        <position position="338"/>
    </location>
</feature>
<evidence type="ECO:0000259" key="2">
    <source>
        <dbReference type="PROSITE" id="PS50994"/>
    </source>
</evidence>
<accession>A0A399J5V5</accession>
<dbReference type="InterPro" id="IPR001584">
    <property type="entry name" value="Integrase_cat-core"/>
</dbReference>
<keyword evidence="4" id="KW-1185">Reference proteome</keyword>
<dbReference type="EMBL" id="QQXK01000074">
    <property type="protein sequence ID" value="RII40848.1"/>
    <property type="molecule type" value="Genomic_DNA"/>
</dbReference>
<dbReference type="PANTHER" id="PTHR35004:SF6">
    <property type="entry name" value="TRANSPOSASE"/>
    <property type="match status" value="1"/>
</dbReference>
<dbReference type="SUPFAM" id="SSF53098">
    <property type="entry name" value="Ribonuclease H-like"/>
    <property type="match status" value="1"/>
</dbReference>
<dbReference type="InterPro" id="IPR024967">
    <property type="entry name" value="DNA-bd_IS481-type"/>
</dbReference>
<evidence type="ECO:0000313" key="3">
    <source>
        <dbReference type="EMBL" id="RII40848.1"/>
    </source>
</evidence>
<protein>
    <submittedName>
        <fullName evidence="3">IS481 family transposase</fullName>
    </submittedName>
</protein>
<feature type="compositionally biased region" description="Basic and acidic residues" evidence="1">
    <location>
        <begin position="45"/>
        <end position="61"/>
    </location>
</feature>
<dbReference type="Pfam" id="PF13011">
    <property type="entry name" value="LZ_Tnp_IS481"/>
    <property type="match status" value="1"/>
</dbReference>
<organism evidence="3 4">
    <name type="scientific">Galactobacter valiniphilus</name>
    <dbReference type="NCBI Taxonomy" id="2676122"/>
    <lineage>
        <taxon>Bacteria</taxon>
        <taxon>Bacillati</taxon>
        <taxon>Actinomycetota</taxon>
        <taxon>Actinomycetes</taxon>
        <taxon>Micrococcales</taxon>
        <taxon>Micrococcaceae</taxon>
        <taxon>Galactobacter</taxon>
    </lineage>
</organism>